<keyword evidence="5" id="KW-0812">Transmembrane</keyword>
<name>A0ABX1X1D0_9BACT</name>
<protein>
    <recommendedName>
        <fullName evidence="10">Outer membrane protein TolC</fullName>
    </recommendedName>
</protein>
<keyword evidence="6" id="KW-0472">Membrane</keyword>
<evidence type="ECO:0000256" key="1">
    <source>
        <dbReference type="ARBA" id="ARBA00004442"/>
    </source>
</evidence>
<dbReference type="InterPro" id="IPR003423">
    <property type="entry name" value="OMP_efflux"/>
</dbReference>
<comment type="similarity">
    <text evidence="2">Belongs to the outer membrane factor (OMF) (TC 1.B.17) family.</text>
</comment>
<evidence type="ECO:0000256" key="4">
    <source>
        <dbReference type="ARBA" id="ARBA00022452"/>
    </source>
</evidence>
<evidence type="ECO:0000256" key="5">
    <source>
        <dbReference type="ARBA" id="ARBA00022692"/>
    </source>
</evidence>
<dbReference type="PANTHER" id="PTHR30026">
    <property type="entry name" value="OUTER MEMBRANE PROTEIN TOLC"/>
    <property type="match status" value="1"/>
</dbReference>
<dbReference type="SUPFAM" id="SSF56954">
    <property type="entry name" value="Outer membrane efflux proteins (OEP)"/>
    <property type="match status" value="1"/>
</dbReference>
<sequence>MIGKKLGLLVVVLLFFQCLYGQENIKITIISDRDGEEKGMVEKLIEKEIEALLGANHELYFTHRFTSGKVDTIYKYINEVYNSKTTDVLIGSGVVSSRVLSKLDDYTLPTIAAINLDNLFLQKTNLSINKSSVSNFTFIESPFNIERDLKMLAQITNANKLAVLIDPALKGLNYDFENQYQVLQEVECEFIDIQQDPGSTLDLIKDDIDAVYVLSPLENYSTEQLNELFQGFVKKKLVCFSLIDDPMIEYGAYAAFSSRENMMIIPRRIALNVSKIIEGHDLKDLPVQVENFVHQLVINMESVNKTGIYPNLNILDDALLVNVNQVDTERKINLKSAIAEALENNLEYRMEQKQTALSQKELLLAKSDYLPNVEVSSTGLFLDDHTVSTSFGSQGDFNWSAETSFSQLILSEPALANISIQKLLLKSQEEAENASELDVVLDVVTAYFNYRKMQSFLELLNEDIKVKNENLKISIRKEKVGYGGQTDVYRWETELAESKADFNEGETDLKAVQFQLNEVLNRPINEVFSLDKKNDADEKSELFDERFSAFIDNTGSFKYFADFLVAEAFNNLPEMEQVDLAIKAQERLFKSNQRQMFMPSITLGANYKHPIKEVNTAEQLIPNIDMSADDTWYVGVTASFPIFAGSSNRYKKQKTKIELFQLRDQKNDLKNNFELQIRANLENLRTSYRNSRLKKLAAESSKKNASIIQDMYSKGQVNVTTLIDAQNANLGAKIEALNSTYQFLQDLFVLERSVGKYLSLSTEEQRTDFIMRFLQYKLNRAS</sequence>
<comment type="caution">
    <text evidence="8">The sequence shown here is derived from an EMBL/GenBank/DDBJ whole genome shotgun (WGS) entry which is preliminary data.</text>
</comment>
<evidence type="ECO:0000256" key="7">
    <source>
        <dbReference type="ARBA" id="ARBA00023237"/>
    </source>
</evidence>
<accession>A0ABX1X1D0</accession>
<evidence type="ECO:0000313" key="9">
    <source>
        <dbReference type="Proteomes" id="UP000732105"/>
    </source>
</evidence>
<keyword evidence="4" id="KW-1134">Transmembrane beta strand</keyword>
<proteinExistence type="inferred from homology"/>
<dbReference type="Gene3D" id="3.40.50.2300">
    <property type="match status" value="2"/>
</dbReference>
<dbReference type="InterPro" id="IPR051906">
    <property type="entry name" value="TolC-like"/>
</dbReference>
<evidence type="ECO:0000313" key="8">
    <source>
        <dbReference type="EMBL" id="NOU62124.1"/>
    </source>
</evidence>
<dbReference type="Proteomes" id="UP000732105">
    <property type="component" value="Unassembled WGS sequence"/>
</dbReference>
<organism evidence="8 9">
    <name type="scientific">Marinifilum caeruleilacunae</name>
    <dbReference type="NCBI Taxonomy" id="2499076"/>
    <lineage>
        <taxon>Bacteria</taxon>
        <taxon>Pseudomonadati</taxon>
        <taxon>Bacteroidota</taxon>
        <taxon>Bacteroidia</taxon>
        <taxon>Marinilabiliales</taxon>
        <taxon>Marinifilaceae</taxon>
    </lineage>
</organism>
<keyword evidence="3" id="KW-0813">Transport</keyword>
<evidence type="ECO:0000256" key="6">
    <source>
        <dbReference type="ARBA" id="ARBA00023136"/>
    </source>
</evidence>
<dbReference type="Gene3D" id="1.20.1600.10">
    <property type="entry name" value="Outer membrane efflux proteins (OEP)"/>
    <property type="match status" value="1"/>
</dbReference>
<gene>
    <name evidence="8" type="ORF">ELS83_20185</name>
</gene>
<dbReference type="Pfam" id="PF02321">
    <property type="entry name" value="OEP"/>
    <property type="match status" value="2"/>
</dbReference>
<evidence type="ECO:0008006" key="10">
    <source>
        <dbReference type="Google" id="ProtNLM"/>
    </source>
</evidence>
<keyword evidence="9" id="KW-1185">Reference proteome</keyword>
<keyword evidence="7" id="KW-0998">Cell outer membrane</keyword>
<dbReference type="EMBL" id="RZNH01000053">
    <property type="protein sequence ID" value="NOU62124.1"/>
    <property type="molecule type" value="Genomic_DNA"/>
</dbReference>
<dbReference type="RefSeq" id="WP_171597385.1">
    <property type="nucleotide sequence ID" value="NZ_RZNH01000053.1"/>
</dbReference>
<reference evidence="8 9" key="1">
    <citation type="submission" date="2018-12" db="EMBL/GenBank/DDBJ databases">
        <title>Marinifilum JC070 sp. nov., a marine bacterium isolated from Yongle Blue Hole in the South China Sea.</title>
        <authorList>
            <person name="Fu T."/>
        </authorList>
    </citation>
    <scope>NUCLEOTIDE SEQUENCE [LARGE SCALE GENOMIC DNA]</scope>
    <source>
        <strain evidence="8 9">JC070</strain>
    </source>
</reference>
<evidence type="ECO:0000256" key="3">
    <source>
        <dbReference type="ARBA" id="ARBA00022448"/>
    </source>
</evidence>
<comment type="subcellular location">
    <subcellularLocation>
        <location evidence="1">Cell outer membrane</location>
    </subcellularLocation>
</comment>
<evidence type="ECO:0000256" key="2">
    <source>
        <dbReference type="ARBA" id="ARBA00007613"/>
    </source>
</evidence>
<dbReference type="PANTHER" id="PTHR30026:SF20">
    <property type="entry name" value="OUTER MEMBRANE PROTEIN TOLC"/>
    <property type="match status" value="1"/>
</dbReference>